<gene>
    <name evidence="2" type="ORF">ABV300_05385</name>
</gene>
<accession>A0AAU8G882</accession>
<dbReference type="Gene3D" id="3.40.630.30">
    <property type="match status" value="1"/>
</dbReference>
<proteinExistence type="predicted"/>
<evidence type="ECO:0000313" key="2">
    <source>
        <dbReference type="EMBL" id="XCH32606.1"/>
    </source>
</evidence>
<dbReference type="Pfam" id="PF13508">
    <property type="entry name" value="Acetyltransf_7"/>
    <property type="match status" value="1"/>
</dbReference>
<name>A0AAU8G882_9CHLR</name>
<dbReference type="InterPro" id="IPR016181">
    <property type="entry name" value="Acyl_CoA_acyltransferase"/>
</dbReference>
<sequence>MGDSSSPIIALAGTETPVILDIINAAAKRYEGIVPRDCYHEPYMSGDELVREMASMIFYGFVENREIVGVAGFQPVADVTLIRHAYVLPGYQRKGIGSRFMEHLKALTKTRSLLVGTWAAAYWAVDFYRKYGFNLLPDKDELLARYWRISPRQIETSVVLGMELE</sequence>
<dbReference type="SUPFAM" id="SSF55729">
    <property type="entry name" value="Acyl-CoA N-acyltransferases (Nat)"/>
    <property type="match status" value="1"/>
</dbReference>
<dbReference type="PROSITE" id="PS51186">
    <property type="entry name" value="GNAT"/>
    <property type="match status" value="1"/>
</dbReference>
<dbReference type="EMBL" id="CP159307">
    <property type="protein sequence ID" value="XCH32606.1"/>
    <property type="molecule type" value="Genomic_DNA"/>
</dbReference>
<dbReference type="CDD" id="cd04301">
    <property type="entry name" value="NAT_SF"/>
    <property type="match status" value="1"/>
</dbReference>
<dbReference type="InterPro" id="IPR000182">
    <property type="entry name" value="GNAT_dom"/>
</dbReference>
<dbReference type="AlphaFoldDB" id="A0AAU8G882"/>
<evidence type="ECO:0000259" key="1">
    <source>
        <dbReference type="PROSITE" id="PS51186"/>
    </source>
</evidence>
<dbReference type="GO" id="GO:0016747">
    <property type="term" value="F:acyltransferase activity, transferring groups other than amino-acyl groups"/>
    <property type="evidence" value="ECO:0007669"/>
    <property type="project" value="InterPro"/>
</dbReference>
<feature type="domain" description="N-acetyltransferase" evidence="1">
    <location>
        <begin position="6"/>
        <end position="165"/>
    </location>
</feature>
<reference evidence="2" key="1">
    <citation type="submission" date="2024-06" db="EMBL/GenBank/DDBJ databases">
        <title>A Novel Isolate, Dehalogenimonas sp. Strain 4OHTPN, Dechlorinates Aromatic 4 Hydroxy chlorothalonil by a Novel Reductive Dehalogenase.</title>
        <authorList>
            <person name="Liu G."/>
        </authorList>
    </citation>
    <scope>NUCLEOTIDE SEQUENCE</scope>
    <source>
        <strain evidence="2">4OHTPN</strain>
    </source>
</reference>
<protein>
    <submittedName>
        <fullName evidence="2">GNAT family N-acetyltransferase</fullName>
    </submittedName>
</protein>
<dbReference type="RefSeq" id="WP_353713879.1">
    <property type="nucleotide sequence ID" value="NZ_CP159307.1"/>
</dbReference>
<organism evidence="2">
    <name type="scientific">Dehalogenimonas sp. 4OHTPN</name>
    <dbReference type="NCBI Taxonomy" id="3166643"/>
    <lineage>
        <taxon>Bacteria</taxon>
        <taxon>Bacillati</taxon>
        <taxon>Chloroflexota</taxon>
        <taxon>Dehalococcoidia</taxon>
        <taxon>Dehalococcoidales</taxon>
        <taxon>Dehalococcoidaceae</taxon>
        <taxon>Dehalogenimonas</taxon>
    </lineage>
</organism>